<gene>
    <name evidence="6" type="ORF">DFR42_105309</name>
</gene>
<dbReference type="SUPFAM" id="SSF53850">
    <property type="entry name" value="Periplasmic binding protein-like II"/>
    <property type="match status" value="1"/>
</dbReference>
<dbReference type="PRINTS" id="PR00039">
    <property type="entry name" value="HTHLYSR"/>
</dbReference>
<dbReference type="InterPro" id="IPR036388">
    <property type="entry name" value="WH-like_DNA-bd_sf"/>
</dbReference>
<evidence type="ECO:0000256" key="4">
    <source>
        <dbReference type="ARBA" id="ARBA00023163"/>
    </source>
</evidence>
<evidence type="ECO:0000313" key="7">
    <source>
        <dbReference type="Proteomes" id="UP000247792"/>
    </source>
</evidence>
<comment type="caution">
    <text evidence="6">The sequence shown here is derived from an EMBL/GenBank/DDBJ whole genome shotgun (WGS) entry which is preliminary data.</text>
</comment>
<dbReference type="Pfam" id="PF03466">
    <property type="entry name" value="LysR_substrate"/>
    <property type="match status" value="1"/>
</dbReference>
<dbReference type="PANTHER" id="PTHR30118">
    <property type="entry name" value="HTH-TYPE TRANSCRIPTIONAL REGULATOR LEUO-RELATED"/>
    <property type="match status" value="1"/>
</dbReference>
<keyword evidence="4" id="KW-0804">Transcription</keyword>
<dbReference type="EMBL" id="QJKB01000005">
    <property type="protein sequence ID" value="PXX42651.1"/>
    <property type="molecule type" value="Genomic_DNA"/>
</dbReference>
<organism evidence="6 7">
    <name type="scientific">Undibacterium pigrum</name>
    <dbReference type="NCBI Taxonomy" id="401470"/>
    <lineage>
        <taxon>Bacteria</taxon>
        <taxon>Pseudomonadati</taxon>
        <taxon>Pseudomonadota</taxon>
        <taxon>Betaproteobacteria</taxon>
        <taxon>Burkholderiales</taxon>
        <taxon>Oxalobacteraceae</taxon>
        <taxon>Undibacterium</taxon>
    </lineage>
</organism>
<name>A0A318JQW5_9BURK</name>
<sequence length="319" mass="35584">MRQVQLLHTIMQNMHLDLRKLDLNLLLVFNALYHQRSVTAAAHELALSPSALSHALARLRQALGDELFVRLDNQMQPTLRAEQIASTVSAALAQLSAGLSLNQRFAPTSSQRNFVISASDYTAFVILPRLISRMQQVAPQITLRIINTSQKLALDELAAGHIDFALGYDEERTPLPAGLEEFDWLQDDYVAIASQQHPQIKRKLTLKTYLQARHVVVTPWNESRGVIDYVLDGMALQRQVAVQLPNVLVAPFIIASSELIMTLPRHAAMTLAQAAGIAIYPAPFAIPPYTLKVYSHSKYARSDAHLWLRRLMMEVAPGS</sequence>
<dbReference type="PANTHER" id="PTHR30118:SF15">
    <property type="entry name" value="TRANSCRIPTIONAL REGULATORY PROTEIN"/>
    <property type="match status" value="1"/>
</dbReference>
<keyword evidence="3" id="KW-0238">DNA-binding</keyword>
<keyword evidence="2" id="KW-0805">Transcription regulation</keyword>
<dbReference type="InterPro" id="IPR036390">
    <property type="entry name" value="WH_DNA-bd_sf"/>
</dbReference>
<keyword evidence="7" id="KW-1185">Reference proteome</keyword>
<protein>
    <submittedName>
        <fullName evidence="6">LysR family transcriptional regulator</fullName>
    </submittedName>
</protein>
<evidence type="ECO:0000256" key="3">
    <source>
        <dbReference type="ARBA" id="ARBA00023125"/>
    </source>
</evidence>
<dbReference type="InterPro" id="IPR005119">
    <property type="entry name" value="LysR_subst-bd"/>
</dbReference>
<comment type="similarity">
    <text evidence="1">Belongs to the LysR transcriptional regulatory family.</text>
</comment>
<dbReference type="Pfam" id="PF00126">
    <property type="entry name" value="HTH_1"/>
    <property type="match status" value="1"/>
</dbReference>
<dbReference type="SUPFAM" id="SSF46785">
    <property type="entry name" value="Winged helix' DNA-binding domain"/>
    <property type="match status" value="1"/>
</dbReference>
<dbReference type="Gene3D" id="1.10.10.10">
    <property type="entry name" value="Winged helix-like DNA-binding domain superfamily/Winged helix DNA-binding domain"/>
    <property type="match status" value="1"/>
</dbReference>
<accession>A0A318JQW5</accession>
<dbReference type="InterPro" id="IPR050389">
    <property type="entry name" value="LysR-type_TF"/>
</dbReference>
<feature type="domain" description="HTH lysR-type" evidence="5">
    <location>
        <begin position="21"/>
        <end position="78"/>
    </location>
</feature>
<evidence type="ECO:0000259" key="5">
    <source>
        <dbReference type="PROSITE" id="PS50931"/>
    </source>
</evidence>
<dbReference type="Gene3D" id="3.40.190.10">
    <property type="entry name" value="Periplasmic binding protein-like II"/>
    <property type="match status" value="2"/>
</dbReference>
<dbReference type="InterPro" id="IPR000847">
    <property type="entry name" value="LysR_HTH_N"/>
</dbReference>
<proteinExistence type="inferred from homology"/>
<dbReference type="Proteomes" id="UP000247792">
    <property type="component" value="Unassembled WGS sequence"/>
</dbReference>
<evidence type="ECO:0000256" key="1">
    <source>
        <dbReference type="ARBA" id="ARBA00009437"/>
    </source>
</evidence>
<evidence type="ECO:0000256" key="2">
    <source>
        <dbReference type="ARBA" id="ARBA00023015"/>
    </source>
</evidence>
<dbReference type="PROSITE" id="PS50931">
    <property type="entry name" value="HTH_LYSR"/>
    <property type="match status" value="1"/>
</dbReference>
<reference evidence="6 7" key="1">
    <citation type="submission" date="2018-05" db="EMBL/GenBank/DDBJ databases">
        <title>Genomic Encyclopedia of Type Strains, Phase IV (KMG-IV): sequencing the most valuable type-strain genomes for metagenomic binning, comparative biology and taxonomic classification.</title>
        <authorList>
            <person name="Goeker M."/>
        </authorList>
    </citation>
    <scope>NUCLEOTIDE SEQUENCE [LARGE SCALE GENOMIC DNA]</scope>
    <source>
        <strain evidence="6 7">DSM 19792</strain>
    </source>
</reference>
<dbReference type="GO" id="GO:0003700">
    <property type="term" value="F:DNA-binding transcription factor activity"/>
    <property type="evidence" value="ECO:0007669"/>
    <property type="project" value="InterPro"/>
</dbReference>
<evidence type="ECO:0000313" key="6">
    <source>
        <dbReference type="EMBL" id="PXX42651.1"/>
    </source>
</evidence>
<dbReference type="GO" id="GO:0003677">
    <property type="term" value="F:DNA binding"/>
    <property type="evidence" value="ECO:0007669"/>
    <property type="project" value="UniProtKB-KW"/>
</dbReference>
<dbReference type="AlphaFoldDB" id="A0A318JQW5"/>